<dbReference type="Gene3D" id="3.40.50.300">
    <property type="entry name" value="P-loop containing nucleotide triphosphate hydrolases"/>
    <property type="match status" value="1"/>
</dbReference>
<proteinExistence type="predicted"/>
<evidence type="ECO:0000313" key="3">
    <source>
        <dbReference type="Proteomes" id="UP000652231"/>
    </source>
</evidence>
<keyword evidence="3" id="KW-1185">Reference proteome</keyword>
<sequence>MKVVFFGPESTGKTTLSQDLAKQFNTSWAPEFMRTYLQKKWDLHKEVCQIDDLIPIAEGQLQNEAFAEKYAKNVVFYDTNLLQLKVYSEVYYNGFCPEKIKSWVQNNKYDLYFLLYIDIPWEADDLRDKPDDREHMFQIFEEELKQQNINYKVLKGNYNRRLKEANDVVEKLLENEIYQKR</sequence>
<evidence type="ECO:0000313" key="2">
    <source>
        <dbReference type="EMBL" id="GGD96065.1"/>
    </source>
</evidence>
<evidence type="ECO:0000259" key="1">
    <source>
        <dbReference type="Pfam" id="PF13521"/>
    </source>
</evidence>
<reference evidence="2" key="2">
    <citation type="submission" date="2020-09" db="EMBL/GenBank/DDBJ databases">
        <authorList>
            <person name="Sun Q."/>
            <person name="Zhou Y."/>
        </authorList>
    </citation>
    <scope>NUCLEOTIDE SEQUENCE</scope>
    <source>
        <strain evidence="2">CGMCC 1.12924</strain>
    </source>
</reference>
<comment type="caution">
    <text evidence="2">The sequence shown here is derived from an EMBL/GenBank/DDBJ whole genome shotgun (WGS) entry which is preliminary data.</text>
</comment>
<accession>A0A8J2YBH8</accession>
<name>A0A8J2YBH8_9FLAO</name>
<dbReference type="EMBL" id="BMGK01000007">
    <property type="protein sequence ID" value="GGD96065.1"/>
    <property type="molecule type" value="Genomic_DNA"/>
</dbReference>
<feature type="domain" description="NadR/Ttd14 AAA" evidence="1">
    <location>
        <begin position="2"/>
        <end position="161"/>
    </location>
</feature>
<dbReference type="InterPro" id="IPR027417">
    <property type="entry name" value="P-loop_NTPase"/>
</dbReference>
<dbReference type="PANTHER" id="PTHR37512:SF1">
    <property type="entry name" value="NADR_TTD14 AAA DOMAIN-CONTAINING PROTEIN"/>
    <property type="match status" value="1"/>
</dbReference>
<protein>
    <recommendedName>
        <fullName evidence="1">NadR/Ttd14 AAA domain-containing protein</fullName>
    </recommendedName>
</protein>
<dbReference type="AlphaFoldDB" id="A0A8J2YBH8"/>
<organism evidence="2 3">
    <name type="scientific">Planktosalinus lacus</name>
    <dbReference type="NCBI Taxonomy" id="1526573"/>
    <lineage>
        <taxon>Bacteria</taxon>
        <taxon>Pseudomonadati</taxon>
        <taxon>Bacteroidota</taxon>
        <taxon>Flavobacteriia</taxon>
        <taxon>Flavobacteriales</taxon>
        <taxon>Flavobacteriaceae</taxon>
        <taxon>Planktosalinus</taxon>
    </lineage>
</organism>
<dbReference type="Proteomes" id="UP000652231">
    <property type="component" value="Unassembled WGS sequence"/>
</dbReference>
<reference evidence="2" key="1">
    <citation type="journal article" date="2014" name="Int. J. Syst. Evol. Microbiol.">
        <title>Complete genome sequence of Corynebacterium casei LMG S-19264T (=DSM 44701T), isolated from a smear-ripened cheese.</title>
        <authorList>
            <consortium name="US DOE Joint Genome Institute (JGI-PGF)"/>
            <person name="Walter F."/>
            <person name="Albersmeier A."/>
            <person name="Kalinowski J."/>
            <person name="Ruckert C."/>
        </authorList>
    </citation>
    <scope>NUCLEOTIDE SEQUENCE</scope>
    <source>
        <strain evidence="2">CGMCC 1.12924</strain>
    </source>
</reference>
<dbReference type="PANTHER" id="PTHR37512">
    <property type="entry name" value="TRIFUNCTIONAL NAD BIOSYNTHESIS/REGULATOR PROTEIN NADR"/>
    <property type="match status" value="1"/>
</dbReference>
<dbReference type="InterPro" id="IPR052735">
    <property type="entry name" value="NAD_biosynth-regulator"/>
</dbReference>
<dbReference type="Pfam" id="PF13521">
    <property type="entry name" value="AAA_28"/>
    <property type="match status" value="1"/>
</dbReference>
<dbReference type="SUPFAM" id="SSF52540">
    <property type="entry name" value="P-loop containing nucleoside triphosphate hydrolases"/>
    <property type="match status" value="1"/>
</dbReference>
<dbReference type="InterPro" id="IPR038727">
    <property type="entry name" value="NadR/Ttd14_AAA_dom"/>
</dbReference>
<gene>
    <name evidence="2" type="ORF">GCM10011312_19550</name>
</gene>